<comment type="similarity">
    <text evidence="2">Belongs to the polysaccharide synthase family.</text>
</comment>
<feature type="transmembrane region" description="Helical" evidence="7">
    <location>
        <begin position="323"/>
        <end position="343"/>
    </location>
</feature>
<gene>
    <name evidence="8" type="ORF">SAMN03080602_01843</name>
</gene>
<feature type="transmembrane region" description="Helical" evidence="7">
    <location>
        <begin position="169"/>
        <end position="192"/>
    </location>
</feature>
<evidence type="ECO:0000313" key="8">
    <source>
        <dbReference type="EMBL" id="SMG27334.1"/>
    </source>
</evidence>
<evidence type="ECO:0000256" key="2">
    <source>
        <dbReference type="ARBA" id="ARBA00007430"/>
    </source>
</evidence>
<dbReference type="PANTHER" id="PTHR30250">
    <property type="entry name" value="PST FAMILY PREDICTED COLANIC ACID TRANSPORTER"/>
    <property type="match status" value="1"/>
</dbReference>
<sequence>MALKDKVKKGVKWTLASTIVLGVSAIIKVSILTRFLDKSDFGLMALVTFVMGIMELFLDMGLTSAILHKQDITKKQYASLYWINWVACIIMYVVLFLITPFVASFYDQPLLNTLIPLIGLNLLFTGLGSQFKTIQQKHLLFNKISVIDITGAILSLALSIILAVNGFGVFALVYSLILQSLFSNVVYFIIGLKNQGLLFHFKLSDTRNFLKIGVYQVGGQTINYFNTNLDVLIIGKFFSADILGGYSLAKQLVLRPVQLINPIIVKVATPTLALFQNDRNQLKRNYLNLINVIGSINIPVYIGICIFAPWIVQILYGSEFDDIFILVRILSVYMIFRAINNPIGSLVVATGRTDLEFVWYIFVLLLNPLFIYFGTKFGIVGVTIGITLSSLCMYYPAWKFLIYKLTKASLSEYFKACFIVNWRIIYLIKK</sequence>
<dbReference type="STRING" id="188872.SAMN03080602_01843"/>
<dbReference type="EMBL" id="FXAO01000003">
    <property type="protein sequence ID" value="SMG27334.1"/>
    <property type="molecule type" value="Genomic_DNA"/>
</dbReference>
<evidence type="ECO:0000256" key="3">
    <source>
        <dbReference type="ARBA" id="ARBA00022475"/>
    </source>
</evidence>
<dbReference type="NCBIfam" id="NF007773">
    <property type="entry name" value="PRK10459.1"/>
    <property type="match status" value="1"/>
</dbReference>
<dbReference type="OrthoDB" id="9770347at2"/>
<comment type="subcellular location">
    <subcellularLocation>
        <location evidence="1">Cell membrane</location>
        <topology evidence="1">Multi-pass membrane protein</topology>
    </subcellularLocation>
</comment>
<feature type="transmembrane region" description="Helical" evidence="7">
    <location>
        <begin position="79"/>
        <end position="103"/>
    </location>
</feature>
<feature type="transmembrane region" description="Helical" evidence="7">
    <location>
        <begin position="109"/>
        <end position="128"/>
    </location>
</feature>
<feature type="transmembrane region" description="Helical" evidence="7">
    <location>
        <begin position="355"/>
        <end position="373"/>
    </location>
</feature>
<dbReference type="Pfam" id="PF13440">
    <property type="entry name" value="Polysacc_synt_3"/>
    <property type="match status" value="1"/>
</dbReference>
<reference evidence="9" key="1">
    <citation type="submission" date="2017-04" db="EMBL/GenBank/DDBJ databases">
        <authorList>
            <person name="Varghese N."/>
            <person name="Submissions S."/>
        </authorList>
    </citation>
    <scope>NUCLEOTIDE SEQUENCE [LARGE SCALE GENOMIC DNA]</scope>
    <source>
        <strain evidence="9">DSM 19835</strain>
    </source>
</reference>
<name>A0A1X7JJ64_9FLAO</name>
<feature type="transmembrane region" description="Helical" evidence="7">
    <location>
        <begin position="289"/>
        <end position="311"/>
    </location>
</feature>
<evidence type="ECO:0000256" key="5">
    <source>
        <dbReference type="ARBA" id="ARBA00022989"/>
    </source>
</evidence>
<dbReference type="PANTHER" id="PTHR30250:SF10">
    <property type="entry name" value="LIPOPOLYSACCHARIDE BIOSYNTHESIS PROTEIN WZXC"/>
    <property type="match status" value="1"/>
</dbReference>
<dbReference type="InterPro" id="IPR050833">
    <property type="entry name" value="Poly_Biosynth_Transport"/>
</dbReference>
<keyword evidence="4 7" id="KW-0812">Transmembrane</keyword>
<dbReference type="RefSeq" id="WP_085498264.1">
    <property type="nucleotide sequence ID" value="NZ_FXAO01000003.1"/>
</dbReference>
<evidence type="ECO:0000256" key="1">
    <source>
        <dbReference type="ARBA" id="ARBA00004651"/>
    </source>
</evidence>
<keyword evidence="9" id="KW-1185">Reference proteome</keyword>
<proteinExistence type="inferred from homology"/>
<keyword evidence="6 7" id="KW-0472">Membrane</keyword>
<feature type="transmembrane region" description="Helical" evidence="7">
    <location>
        <begin position="43"/>
        <end position="67"/>
    </location>
</feature>
<dbReference type="AlphaFoldDB" id="A0A1X7JJ64"/>
<feature type="transmembrane region" description="Helical" evidence="7">
    <location>
        <begin position="12"/>
        <end position="31"/>
    </location>
</feature>
<dbReference type="CDD" id="cd13127">
    <property type="entry name" value="MATE_tuaB_like"/>
    <property type="match status" value="1"/>
</dbReference>
<evidence type="ECO:0000256" key="6">
    <source>
        <dbReference type="ARBA" id="ARBA00023136"/>
    </source>
</evidence>
<organism evidence="8 9">
    <name type="scientific">Arenibacter troitsensis</name>
    <dbReference type="NCBI Taxonomy" id="188872"/>
    <lineage>
        <taxon>Bacteria</taxon>
        <taxon>Pseudomonadati</taxon>
        <taxon>Bacteroidota</taxon>
        <taxon>Flavobacteriia</taxon>
        <taxon>Flavobacteriales</taxon>
        <taxon>Flavobacteriaceae</taxon>
        <taxon>Arenibacter</taxon>
    </lineage>
</organism>
<evidence type="ECO:0000256" key="7">
    <source>
        <dbReference type="SAM" id="Phobius"/>
    </source>
</evidence>
<accession>A0A1X7JJ64</accession>
<evidence type="ECO:0000256" key="4">
    <source>
        <dbReference type="ARBA" id="ARBA00022692"/>
    </source>
</evidence>
<keyword evidence="3" id="KW-1003">Cell membrane</keyword>
<feature type="transmembrane region" description="Helical" evidence="7">
    <location>
        <begin position="140"/>
        <end position="163"/>
    </location>
</feature>
<evidence type="ECO:0000313" key="9">
    <source>
        <dbReference type="Proteomes" id="UP000193420"/>
    </source>
</evidence>
<dbReference type="Proteomes" id="UP000193420">
    <property type="component" value="Unassembled WGS sequence"/>
</dbReference>
<feature type="transmembrane region" description="Helical" evidence="7">
    <location>
        <begin position="379"/>
        <end position="397"/>
    </location>
</feature>
<protein>
    <submittedName>
        <fullName evidence="8">Polysaccharide transporter, PST family</fullName>
    </submittedName>
</protein>
<keyword evidence="5 7" id="KW-1133">Transmembrane helix</keyword>
<dbReference type="GO" id="GO:0005886">
    <property type="term" value="C:plasma membrane"/>
    <property type="evidence" value="ECO:0007669"/>
    <property type="project" value="UniProtKB-SubCell"/>
</dbReference>